<name>A0A3T1D7L0_9BACL</name>
<organism evidence="1 2">
    <name type="scientific">Cohnella abietis</name>
    <dbReference type="NCBI Taxonomy" id="2507935"/>
    <lineage>
        <taxon>Bacteria</taxon>
        <taxon>Bacillati</taxon>
        <taxon>Bacillota</taxon>
        <taxon>Bacilli</taxon>
        <taxon>Bacillales</taxon>
        <taxon>Paenibacillaceae</taxon>
        <taxon>Cohnella</taxon>
    </lineage>
</organism>
<proteinExistence type="predicted"/>
<evidence type="ECO:0000313" key="1">
    <source>
        <dbReference type="EMBL" id="BBI34077.1"/>
    </source>
</evidence>
<protein>
    <submittedName>
        <fullName evidence="1">Uncharacterized protein</fullName>
    </submittedName>
</protein>
<reference evidence="1 2" key="1">
    <citation type="submission" date="2019-01" db="EMBL/GenBank/DDBJ databases">
        <title>Complete genome sequence of Cohnella hallensis HS21 isolated from Korean fir (Abies koreana) rhizospheric soil.</title>
        <authorList>
            <person name="Jiang L."/>
            <person name="Kang S.W."/>
            <person name="Kim S."/>
            <person name="Jung J."/>
            <person name="Kim C.Y."/>
            <person name="Kim D.H."/>
            <person name="Kim S.W."/>
            <person name="Lee J."/>
        </authorList>
    </citation>
    <scope>NUCLEOTIDE SEQUENCE [LARGE SCALE GENOMIC DNA]</scope>
    <source>
        <strain evidence="1 2">HS21</strain>
    </source>
</reference>
<dbReference type="Proteomes" id="UP000289856">
    <property type="component" value="Chromosome"/>
</dbReference>
<gene>
    <name evidence="1" type="ORF">KCTCHS21_34760</name>
</gene>
<keyword evidence="2" id="KW-1185">Reference proteome</keyword>
<dbReference type="EMBL" id="AP019400">
    <property type="protein sequence ID" value="BBI34077.1"/>
    <property type="molecule type" value="Genomic_DNA"/>
</dbReference>
<accession>A0A3T1D7L0</accession>
<sequence>MGKGTLGGCKDDRVFGYGIAHQMRLRRPPSKKHVMLPSIGSVTIRGSNTICNLLIVGG</sequence>
<evidence type="ECO:0000313" key="2">
    <source>
        <dbReference type="Proteomes" id="UP000289856"/>
    </source>
</evidence>
<dbReference type="KEGG" id="cohn:KCTCHS21_34760"/>
<dbReference type="AlphaFoldDB" id="A0A3T1D7L0"/>